<dbReference type="EMBL" id="JAEPRJ010000001">
    <property type="protein sequence ID" value="MBK5896743.1"/>
    <property type="molecule type" value="Genomic_DNA"/>
</dbReference>
<keyword evidence="9" id="KW-1185">Reference proteome</keyword>
<evidence type="ECO:0000256" key="2">
    <source>
        <dbReference type="ARBA" id="ARBA00009677"/>
    </source>
</evidence>
<feature type="domain" description="Flagellar basal-body/hook protein C-terminal" evidence="6">
    <location>
        <begin position="449"/>
        <end position="493"/>
    </location>
</feature>
<dbReference type="InterPro" id="IPR053967">
    <property type="entry name" value="LlgE_F_G-like_D1"/>
</dbReference>
<dbReference type="InterPro" id="IPR001444">
    <property type="entry name" value="Flag_bb_rod_N"/>
</dbReference>
<reference evidence="8 9" key="1">
    <citation type="submission" date="2021-01" db="EMBL/GenBank/DDBJ databases">
        <title>Isolation and description of Catonella massiliensis sp. nov., a novel Catonella species, isolated from a stable periodontitis subject.</title>
        <authorList>
            <person name="Antezack A."/>
            <person name="Boxberger M."/>
            <person name="La Scola B."/>
            <person name="Monnet-Corti V."/>
        </authorList>
    </citation>
    <scope>NUCLEOTIDE SEQUENCE [LARGE SCALE GENOMIC DNA]</scope>
    <source>
        <strain evidence="8 9">Marseille-Q4567</strain>
    </source>
</reference>
<evidence type="ECO:0000256" key="4">
    <source>
        <dbReference type="RuleBase" id="RU362116"/>
    </source>
</evidence>
<evidence type="ECO:0000313" key="8">
    <source>
        <dbReference type="EMBL" id="MBK5896743.1"/>
    </source>
</evidence>
<dbReference type="PROSITE" id="PS00588">
    <property type="entry name" value="FLAGELLA_BB_ROD"/>
    <property type="match status" value="1"/>
</dbReference>
<organism evidence="8 9">
    <name type="scientific">Catonella massiliensis</name>
    <dbReference type="NCBI Taxonomy" id="2799636"/>
    <lineage>
        <taxon>Bacteria</taxon>
        <taxon>Bacillati</taxon>
        <taxon>Bacillota</taxon>
        <taxon>Clostridia</taxon>
        <taxon>Lachnospirales</taxon>
        <taxon>Lachnospiraceae</taxon>
        <taxon>Catonella</taxon>
    </lineage>
</organism>
<dbReference type="InterPro" id="IPR010930">
    <property type="entry name" value="Flg_bb/hook_C_dom"/>
</dbReference>
<dbReference type="Pfam" id="PF06429">
    <property type="entry name" value="Flg_bbr_C"/>
    <property type="match status" value="1"/>
</dbReference>
<evidence type="ECO:0000259" key="5">
    <source>
        <dbReference type="Pfam" id="PF00460"/>
    </source>
</evidence>
<evidence type="ECO:0000259" key="6">
    <source>
        <dbReference type="Pfam" id="PF06429"/>
    </source>
</evidence>
<proteinExistence type="inferred from homology"/>
<name>A0ABS1IXX0_9FIRM</name>
<comment type="subcellular location">
    <subcellularLocation>
        <location evidence="1 4">Bacterial flagellum basal body</location>
    </subcellularLocation>
</comment>
<keyword evidence="8" id="KW-0966">Cell projection</keyword>
<gene>
    <name evidence="8" type="ORF">JJN12_02935</name>
</gene>
<protein>
    <recommendedName>
        <fullName evidence="4">Flagellar hook protein FlgE</fullName>
    </recommendedName>
</protein>
<dbReference type="InterPro" id="IPR037925">
    <property type="entry name" value="FlgE/F/G-like"/>
</dbReference>
<dbReference type="PANTHER" id="PTHR30435:SF1">
    <property type="entry name" value="FLAGELLAR HOOK PROTEIN FLGE"/>
    <property type="match status" value="1"/>
</dbReference>
<evidence type="ECO:0000259" key="7">
    <source>
        <dbReference type="Pfam" id="PF22692"/>
    </source>
</evidence>
<feature type="domain" description="Flagellar hook protein FlgE/F/G-like D1" evidence="7">
    <location>
        <begin position="98"/>
        <end position="158"/>
    </location>
</feature>
<comment type="caution">
    <text evidence="8">The sequence shown here is derived from an EMBL/GenBank/DDBJ whole genome shotgun (WGS) entry which is preliminary data.</text>
</comment>
<feature type="domain" description="Flagellar basal body rod protein N-terminal" evidence="5">
    <location>
        <begin position="7"/>
        <end position="34"/>
    </location>
</feature>
<dbReference type="InterPro" id="IPR020013">
    <property type="entry name" value="Flagellar_FlgE/F/G"/>
</dbReference>
<keyword evidence="3 4" id="KW-0975">Bacterial flagellum</keyword>
<evidence type="ECO:0000313" key="9">
    <source>
        <dbReference type="Proteomes" id="UP000604730"/>
    </source>
</evidence>
<evidence type="ECO:0000256" key="1">
    <source>
        <dbReference type="ARBA" id="ARBA00004117"/>
    </source>
</evidence>
<keyword evidence="8" id="KW-0282">Flagellum</keyword>
<dbReference type="NCBIfam" id="TIGR03506">
    <property type="entry name" value="FlgEFG_subfam"/>
    <property type="match status" value="1"/>
</dbReference>
<sequence length="495" mass="52424">MRSLFSGVAGLKVHQTKMDVIGNNIANVNTVGFKSSSVVFSDVFYQTTQSSSGPNKESDVAGINSKQIGLGAGVSAISKNISGAGGSQATNNAFDCMLTGDSFFITKNAGRTYFTKNGAFTVDADGTLTTSDGAKVQGWQVDPDDKTKTKPGPVSNLNIMAPENMYTDPEATTAAYMSGNIDKTDTQLASGSAGRTFQTNFYDNLGYEYTAKFNMKQSSVSDNAYYIELKDILKDGKSILYTATTNDTGTTEYTATGWGANVTTEKQDLSGVGAPDITDGKLTFADNFAFMAVFDGTTGKFKSLAADGADPAYDSTGLDENAKIKKMFLNIGGKSPNPFKNIEIDFSQMTMFASSTSSKIESTMGDVDGNGKGKMKGTLKGASIDSSGKIYGSYDNGDLKLLAQIAVANFKNPAGLESVGNSNFVETMNSGRFDGVGKDVTSEGGKISTGMLEMSNVDLAAQFTDMITTQRGFQANSRTITTTDSILEELINLKR</sequence>
<evidence type="ECO:0000256" key="3">
    <source>
        <dbReference type="ARBA" id="ARBA00023143"/>
    </source>
</evidence>
<dbReference type="InterPro" id="IPR019776">
    <property type="entry name" value="Flagellar_basal_body_rod_CS"/>
</dbReference>
<accession>A0ABS1IXX0</accession>
<dbReference type="PANTHER" id="PTHR30435">
    <property type="entry name" value="FLAGELLAR PROTEIN"/>
    <property type="match status" value="1"/>
</dbReference>
<comment type="function">
    <text evidence="4">A flexible structure which links the flagellar filament to the drive apparatus in the basal body.</text>
</comment>
<dbReference type="SUPFAM" id="SSF117143">
    <property type="entry name" value="Flagellar hook protein flgE"/>
    <property type="match status" value="1"/>
</dbReference>
<dbReference type="Pfam" id="PF22692">
    <property type="entry name" value="LlgE_F_G_D1"/>
    <property type="match status" value="1"/>
</dbReference>
<dbReference type="Proteomes" id="UP000604730">
    <property type="component" value="Unassembled WGS sequence"/>
</dbReference>
<comment type="similarity">
    <text evidence="2 4">Belongs to the flagella basal body rod proteins family.</text>
</comment>
<dbReference type="Pfam" id="PF00460">
    <property type="entry name" value="Flg_bb_rod"/>
    <property type="match status" value="1"/>
</dbReference>
<keyword evidence="8" id="KW-0969">Cilium</keyword>